<evidence type="ECO:0000259" key="1">
    <source>
        <dbReference type="PROSITE" id="PS50113"/>
    </source>
</evidence>
<dbReference type="AlphaFoldDB" id="A0A4Y9S7F5"/>
<feature type="domain" description="PAC" evidence="1">
    <location>
        <begin position="89"/>
        <end position="141"/>
    </location>
</feature>
<protein>
    <submittedName>
        <fullName evidence="2">PAS domain S-box protein</fullName>
    </submittedName>
</protein>
<dbReference type="SMART" id="SM00086">
    <property type="entry name" value="PAC"/>
    <property type="match status" value="1"/>
</dbReference>
<organism evidence="2 3">
    <name type="scientific">Duganella callida</name>
    <dbReference type="NCBI Taxonomy" id="2561932"/>
    <lineage>
        <taxon>Bacteria</taxon>
        <taxon>Pseudomonadati</taxon>
        <taxon>Pseudomonadota</taxon>
        <taxon>Betaproteobacteria</taxon>
        <taxon>Burkholderiales</taxon>
        <taxon>Oxalobacteraceae</taxon>
        <taxon>Telluria group</taxon>
        <taxon>Duganella</taxon>
    </lineage>
</organism>
<proteinExistence type="predicted"/>
<dbReference type="InterPro" id="IPR001610">
    <property type="entry name" value="PAC"/>
</dbReference>
<name>A0A4Y9S7F5_9BURK</name>
<dbReference type="Pfam" id="PF08447">
    <property type="entry name" value="PAS_3"/>
    <property type="match status" value="1"/>
</dbReference>
<dbReference type="InterPro" id="IPR000014">
    <property type="entry name" value="PAS"/>
</dbReference>
<dbReference type="OrthoDB" id="9765776at2"/>
<dbReference type="Gene3D" id="3.30.450.20">
    <property type="entry name" value="PAS domain"/>
    <property type="match status" value="1"/>
</dbReference>
<keyword evidence="3" id="KW-1185">Reference proteome</keyword>
<evidence type="ECO:0000313" key="2">
    <source>
        <dbReference type="EMBL" id="TFW17436.1"/>
    </source>
</evidence>
<dbReference type="SUPFAM" id="SSF55785">
    <property type="entry name" value="PYP-like sensor domain (PAS domain)"/>
    <property type="match status" value="1"/>
</dbReference>
<dbReference type="Proteomes" id="UP000297729">
    <property type="component" value="Unassembled WGS sequence"/>
</dbReference>
<reference evidence="2 3" key="1">
    <citation type="submission" date="2019-03" db="EMBL/GenBank/DDBJ databases">
        <title>Draft Genome Sequence of Duganella callidus sp. nov., a Novel Duganella Species Isolated from Cultivated Soil.</title>
        <authorList>
            <person name="Raths R."/>
            <person name="Peta V."/>
            <person name="Bucking H."/>
        </authorList>
    </citation>
    <scope>NUCLEOTIDE SEQUENCE [LARGE SCALE GENOMIC DNA]</scope>
    <source>
        <strain evidence="2 3">DN04</strain>
    </source>
</reference>
<dbReference type="InterPro" id="IPR000700">
    <property type="entry name" value="PAS-assoc_C"/>
</dbReference>
<gene>
    <name evidence="2" type="ORF">E4L98_20660</name>
</gene>
<evidence type="ECO:0000313" key="3">
    <source>
        <dbReference type="Proteomes" id="UP000297729"/>
    </source>
</evidence>
<accession>A0A4Y9S7F5</accession>
<dbReference type="EMBL" id="SPVG01000205">
    <property type="protein sequence ID" value="TFW17436.1"/>
    <property type="molecule type" value="Genomic_DNA"/>
</dbReference>
<sequence>MTNLSDAVAPAAAMQRAIAVLAAIDRTHGLAEFSPDGRLLDANQNFLDLMGYSMAQLAGRDHRQLCCPDYALSASHGELWRALARGQSDTGEYLRVTSAGRRVWLQGSYNPVFDDAGRVVKVIQLARDVTGHKLRETGPAVAAAPDVMAVACATLAVFPVNAGAPECKAEGPLLL</sequence>
<comment type="caution">
    <text evidence="2">The sequence shown here is derived from an EMBL/GenBank/DDBJ whole genome shotgun (WGS) entry which is preliminary data.</text>
</comment>
<dbReference type="RefSeq" id="WP_135203428.1">
    <property type="nucleotide sequence ID" value="NZ_SPVG01000205.1"/>
</dbReference>
<dbReference type="CDD" id="cd00130">
    <property type="entry name" value="PAS"/>
    <property type="match status" value="1"/>
</dbReference>
<dbReference type="InterPro" id="IPR035965">
    <property type="entry name" value="PAS-like_dom_sf"/>
</dbReference>
<dbReference type="PROSITE" id="PS50113">
    <property type="entry name" value="PAC"/>
    <property type="match status" value="1"/>
</dbReference>
<dbReference type="NCBIfam" id="TIGR00229">
    <property type="entry name" value="sensory_box"/>
    <property type="match status" value="1"/>
</dbReference>
<dbReference type="InterPro" id="IPR013655">
    <property type="entry name" value="PAS_fold_3"/>
</dbReference>